<feature type="chain" id="PRO_5002681553" evidence="3">
    <location>
        <begin position="19"/>
        <end position="595"/>
    </location>
</feature>
<feature type="domain" description="Doubled CXXCH motif" evidence="4">
    <location>
        <begin position="437"/>
        <end position="478"/>
    </location>
</feature>
<dbReference type="Pfam" id="PF13435">
    <property type="entry name" value="Cytochrome_C554"/>
    <property type="match status" value="1"/>
</dbReference>
<dbReference type="STRING" id="351605.Gura_0993"/>
<gene>
    <name evidence="6" type="ordered locus">Gura_0993</name>
</gene>
<evidence type="ECO:0000259" key="4">
    <source>
        <dbReference type="Pfam" id="PF09699"/>
    </source>
</evidence>
<feature type="region of interest" description="Disordered" evidence="2">
    <location>
        <begin position="572"/>
        <end position="595"/>
    </location>
</feature>
<evidence type="ECO:0000256" key="1">
    <source>
        <dbReference type="ARBA" id="ARBA00022729"/>
    </source>
</evidence>
<proteinExistence type="predicted"/>
<dbReference type="InterPro" id="IPR051829">
    <property type="entry name" value="Multiheme_Cytochr_ET"/>
</dbReference>
<dbReference type="PROSITE" id="PS51257">
    <property type="entry name" value="PROKAR_LIPOPROTEIN"/>
    <property type="match status" value="1"/>
</dbReference>
<protein>
    <submittedName>
        <fullName evidence="6">Cytochrome C family protein</fullName>
    </submittedName>
</protein>
<evidence type="ECO:0000256" key="2">
    <source>
        <dbReference type="SAM" id="MobiDB-lite"/>
    </source>
</evidence>
<reference evidence="6 7" key="1">
    <citation type="submission" date="2007-05" db="EMBL/GenBank/DDBJ databases">
        <title>Complete sequence of Geobacter uraniireducens Rf4.</title>
        <authorList>
            <consortium name="US DOE Joint Genome Institute"/>
            <person name="Copeland A."/>
            <person name="Lucas S."/>
            <person name="Lapidus A."/>
            <person name="Barry K."/>
            <person name="Detter J.C."/>
            <person name="Glavina del Rio T."/>
            <person name="Hammon N."/>
            <person name="Israni S."/>
            <person name="Dalin E."/>
            <person name="Tice H."/>
            <person name="Pitluck S."/>
            <person name="Chertkov O."/>
            <person name="Brettin T."/>
            <person name="Bruce D."/>
            <person name="Han C."/>
            <person name="Schmutz J."/>
            <person name="Larimer F."/>
            <person name="Land M."/>
            <person name="Hauser L."/>
            <person name="Kyrpides N."/>
            <person name="Mikhailova N."/>
            <person name="Shelobolina E."/>
            <person name="Aklujkar M."/>
            <person name="Lovley D."/>
            <person name="Richardson P."/>
        </authorList>
    </citation>
    <scope>NUCLEOTIDE SEQUENCE [LARGE SCALE GENOMIC DNA]</scope>
    <source>
        <strain evidence="6 7">Rf4</strain>
    </source>
</reference>
<dbReference type="SUPFAM" id="SSF48695">
    <property type="entry name" value="Multiheme cytochromes"/>
    <property type="match status" value="1"/>
</dbReference>
<accession>A5GB45</accession>
<dbReference type="PANTHER" id="PTHR35038:SF8">
    <property type="entry name" value="C-TYPE POLYHEME CYTOCHROME OMCC"/>
    <property type="match status" value="1"/>
</dbReference>
<evidence type="ECO:0000259" key="5">
    <source>
        <dbReference type="Pfam" id="PF13435"/>
    </source>
</evidence>
<keyword evidence="7" id="KW-1185">Reference proteome</keyword>
<dbReference type="EMBL" id="CP000698">
    <property type="protein sequence ID" value="ABQ25199.1"/>
    <property type="molecule type" value="Genomic_DNA"/>
</dbReference>
<dbReference type="AlphaFoldDB" id="A5GB45"/>
<dbReference type="Proteomes" id="UP000006695">
    <property type="component" value="Chromosome"/>
</dbReference>
<dbReference type="OrthoDB" id="5477228at2"/>
<sequence length="595" mass="63380">MCRNILLRSMALTSFLLAGLLGGCGGNGGTAAPTAAKVQKGDPAIAGAAGFVGSEKCQPCHPKHFVGWSNTLHNKPLKYFSELGSSILVNDRDGNGVNDFADNLNFNNFSSNGKSLSAGVPDLKDNTGKLYANPFNSRKPKAPILSASGGKFFIQIGTTNYEIQRTQGGNGYWKQRYQTKIGNAYYVTPVQYNEFSKRYSPYNDSNWYSAGSSAFFSDAYGSDTLVQAVAKKMVISAAGPASSSWDNRCAGCHQTGLTAEFKTYSSSAGRRSEVVAGYVEVNIGCEACHGPGSVHTVSQKASDIINPQKLLAKDKSGLLLANEVCGKCHARTEGFARFSSSFGRVQQPVEAPSKRGADATKAVFPQVGQSLVGFFESHPGVWGTVTLTGAYGTDPVTGTSQMNNFPVYAASRQHHQQWMDAEQGAHGPDKQHGSGLTCWSCHDPHSTAKPHMIRASINGQPTDAHDNTLCLACHNADAGFTGADNMEKVKKHVAAYIGEAKAAKITAANYLKPVKPLTLGRYTSANYGFNSYRNGECVSCHMPYTASSSGILFNDNMSYKQGDIRNHTMKTLLTTPGASGTNNGPSSCSGCHAIP</sequence>
<name>A5GB45_GEOUR</name>
<evidence type="ECO:0000313" key="6">
    <source>
        <dbReference type="EMBL" id="ABQ25199.1"/>
    </source>
</evidence>
<feature type="compositionally biased region" description="Polar residues" evidence="2">
    <location>
        <begin position="572"/>
        <end position="589"/>
    </location>
</feature>
<evidence type="ECO:0000256" key="3">
    <source>
        <dbReference type="SAM" id="SignalP"/>
    </source>
</evidence>
<organism evidence="6 7">
    <name type="scientific">Geotalea uraniireducens (strain Rf4)</name>
    <name type="common">Geobacter uraniireducens</name>
    <dbReference type="NCBI Taxonomy" id="351605"/>
    <lineage>
        <taxon>Bacteria</taxon>
        <taxon>Pseudomonadati</taxon>
        <taxon>Thermodesulfobacteriota</taxon>
        <taxon>Desulfuromonadia</taxon>
        <taxon>Geobacterales</taxon>
        <taxon>Geobacteraceae</taxon>
        <taxon>Geotalea</taxon>
    </lineage>
</organism>
<feature type="signal peptide" evidence="3">
    <location>
        <begin position="1"/>
        <end position="18"/>
    </location>
</feature>
<dbReference type="Gene3D" id="1.10.1130.10">
    <property type="entry name" value="Flavocytochrome C3, Chain A"/>
    <property type="match status" value="1"/>
</dbReference>
<dbReference type="PANTHER" id="PTHR35038">
    <property type="entry name" value="DISSIMILATORY SULFITE REDUCTASE SIRA"/>
    <property type="match status" value="1"/>
</dbReference>
<dbReference type="HOGENOM" id="CLU_037209_0_0_7"/>
<dbReference type="InterPro" id="IPR010177">
    <property type="entry name" value="Paired_CXXCH_1"/>
</dbReference>
<keyword evidence="1 3" id="KW-0732">Signal</keyword>
<evidence type="ECO:0000313" key="7">
    <source>
        <dbReference type="Proteomes" id="UP000006695"/>
    </source>
</evidence>
<dbReference type="RefSeq" id="WP_011937923.1">
    <property type="nucleotide sequence ID" value="NC_009483.1"/>
</dbReference>
<dbReference type="InterPro" id="IPR036280">
    <property type="entry name" value="Multihaem_cyt_sf"/>
</dbReference>
<feature type="domain" description="Cytochrome c-552/4" evidence="5">
    <location>
        <begin position="241"/>
        <end position="290"/>
    </location>
</feature>
<dbReference type="Pfam" id="PF09699">
    <property type="entry name" value="Paired_CXXCH_1"/>
    <property type="match status" value="1"/>
</dbReference>
<dbReference type="KEGG" id="gur:Gura_0993"/>
<dbReference type="InterPro" id="IPR023155">
    <property type="entry name" value="Cyt_c-552/4"/>
</dbReference>